<feature type="domain" description="Cyclic nucleotide-binding" evidence="9">
    <location>
        <begin position="1"/>
        <end position="105"/>
    </location>
</feature>
<dbReference type="InterPro" id="IPR018488">
    <property type="entry name" value="cNMP-bd_CS"/>
</dbReference>
<evidence type="ECO:0000313" key="10">
    <source>
        <dbReference type="EMBL" id="AGH95378.1"/>
    </source>
</evidence>
<evidence type="ECO:0000256" key="4">
    <source>
        <dbReference type="ARBA" id="ARBA00022989"/>
    </source>
</evidence>
<dbReference type="eggNOG" id="COG0664">
    <property type="taxonomic scope" value="Bacteria"/>
</dbReference>
<name>M4V835_9BACT</name>
<dbReference type="GO" id="GO:0044877">
    <property type="term" value="F:protein-containing complex binding"/>
    <property type="evidence" value="ECO:0007669"/>
    <property type="project" value="TreeGrafter"/>
</dbReference>
<evidence type="ECO:0000256" key="2">
    <source>
        <dbReference type="ARBA" id="ARBA00022448"/>
    </source>
</evidence>
<dbReference type="STRING" id="1184267.A11Q_1162"/>
<evidence type="ECO:0000256" key="7">
    <source>
        <dbReference type="ARBA" id="ARBA00023286"/>
    </source>
</evidence>
<dbReference type="SUPFAM" id="SSF51206">
    <property type="entry name" value="cAMP-binding domain-like"/>
    <property type="match status" value="1"/>
</dbReference>
<keyword evidence="7" id="KW-1071">Ligand-gated ion channel</keyword>
<keyword evidence="8" id="KW-0407">Ion channel</keyword>
<dbReference type="Gene3D" id="2.60.120.10">
    <property type="entry name" value="Jelly Rolls"/>
    <property type="match status" value="1"/>
</dbReference>
<dbReference type="Proteomes" id="UP000012040">
    <property type="component" value="Chromosome"/>
</dbReference>
<organism evidence="10 11">
    <name type="scientific">Pseudobdellovibrio exovorus JSS</name>
    <dbReference type="NCBI Taxonomy" id="1184267"/>
    <lineage>
        <taxon>Bacteria</taxon>
        <taxon>Pseudomonadati</taxon>
        <taxon>Bdellovibrionota</taxon>
        <taxon>Bdellovibrionia</taxon>
        <taxon>Bdellovibrionales</taxon>
        <taxon>Pseudobdellovibrionaceae</taxon>
        <taxon>Pseudobdellovibrio</taxon>
    </lineage>
</organism>
<keyword evidence="11" id="KW-1185">Reference proteome</keyword>
<evidence type="ECO:0000313" key="11">
    <source>
        <dbReference type="Proteomes" id="UP000012040"/>
    </source>
</evidence>
<reference evidence="10 11" key="1">
    <citation type="journal article" date="2013" name="ISME J.">
        <title>By their genes ye shall know them: genomic signatures of predatory bacteria.</title>
        <authorList>
            <person name="Pasternak Z."/>
            <person name="Pietrokovski S."/>
            <person name="Rotem O."/>
            <person name="Gophna U."/>
            <person name="Lurie-Weinberger M.N."/>
            <person name="Jurkevitch E."/>
        </authorList>
    </citation>
    <scope>NUCLEOTIDE SEQUENCE [LARGE SCALE GENOMIC DNA]</scope>
    <source>
        <strain evidence="10 11">JSS</strain>
    </source>
</reference>
<dbReference type="PANTHER" id="PTHR45638">
    <property type="entry name" value="CYCLIC NUCLEOTIDE-GATED CATION CHANNEL SUBUNIT A"/>
    <property type="match status" value="1"/>
</dbReference>
<sequence>MAEFVSIKKDEVLFEDGDVADAMYIVKSGVISIIISDEKVQKEVSRVSTGQLIGEMSLFDKRFRSATAKAITNAELVKLPYTKLESELATMPEWVQVTLKTLVQKIRDANKRILG</sequence>
<comment type="subcellular location">
    <subcellularLocation>
        <location evidence="1">Membrane</location>
        <topology evidence="1">Multi-pass membrane protein</topology>
    </subcellularLocation>
</comment>
<gene>
    <name evidence="10" type="ORF">A11Q_1162</name>
</gene>
<evidence type="ECO:0000256" key="6">
    <source>
        <dbReference type="ARBA" id="ARBA00023136"/>
    </source>
</evidence>
<evidence type="ECO:0000256" key="8">
    <source>
        <dbReference type="ARBA" id="ARBA00023303"/>
    </source>
</evidence>
<keyword evidence="6" id="KW-0472">Membrane</keyword>
<dbReference type="AlphaFoldDB" id="M4V835"/>
<dbReference type="InterPro" id="IPR050866">
    <property type="entry name" value="CNG_cation_channel"/>
</dbReference>
<dbReference type="InterPro" id="IPR014710">
    <property type="entry name" value="RmlC-like_jellyroll"/>
</dbReference>
<dbReference type="Pfam" id="PF00027">
    <property type="entry name" value="cNMP_binding"/>
    <property type="match status" value="1"/>
</dbReference>
<evidence type="ECO:0000256" key="5">
    <source>
        <dbReference type="ARBA" id="ARBA00023065"/>
    </source>
</evidence>
<dbReference type="SMART" id="SM00100">
    <property type="entry name" value="cNMP"/>
    <property type="match status" value="1"/>
</dbReference>
<dbReference type="EMBL" id="CP003537">
    <property type="protein sequence ID" value="AGH95378.1"/>
    <property type="molecule type" value="Genomic_DNA"/>
</dbReference>
<dbReference type="OrthoDB" id="5289354at2"/>
<keyword evidence="3" id="KW-0812">Transmembrane</keyword>
<dbReference type="CDD" id="cd00038">
    <property type="entry name" value="CAP_ED"/>
    <property type="match status" value="1"/>
</dbReference>
<keyword evidence="5" id="KW-0406">Ion transport</keyword>
<evidence type="ECO:0000256" key="1">
    <source>
        <dbReference type="ARBA" id="ARBA00004141"/>
    </source>
</evidence>
<dbReference type="GO" id="GO:0016020">
    <property type="term" value="C:membrane"/>
    <property type="evidence" value="ECO:0007669"/>
    <property type="project" value="UniProtKB-SubCell"/>
</dbReference>
<dbReference type="PANTHER" id="PTHR45638:SF11">
    <property type="entry name" value="CYCLIC NUCLEOTIDE-GATED CATION CHANNEL SUBUNIT A"/>
    <property type="match status" value="1"/>
</dbReference>
<proteinExistence type="predicted"/>
<accession>M4V835</accession>
<dbReference type="InterPro" id="IPR000595">
    <property type="entry name" value="cNMP-bd_dom"/>
</dbReference>
<evidence type="ECO:0000256" key="3">
    <source>
        <dbReference type="ARBA" id="ARBA00022692"/>
    </source>
</evidence>
<keyword evidence="2" id="KW-0813">Transport</keyword>
<dbReference type="PROSITE" id="PS00889">
    <property type="entry name" value="CNMP_BINDING_2"/>
    <property type="match status" value="1"/>
</dbReference>
<dbReference type="PROSITE" id="PS50042">
    <property type="entry name" value="CNMP_BINDING_3"/>
    <property type="match status" value="1"/>
</dbReference>
<dbReference type="HOGENOM" id="CLU_075053_16_4_7"/>
<dbReference type="GO" id="GO:0005221">
    <property type="term" value="F:intracellularly cyclic nucleotide-activated monoatomic cation channel activity"/>
    <property type="evidence" value="ECO:0007669"/>
    <property type="project" value="InterPro"/>
</dbReference>
<dbReference type="RefSeq" id="WP_015469868.1">
    <property type="nucleotide sequence ID" value="NC_020813.1"/>
</dbReference>
<dbReference type="PATRIC" id="fig|1184267.3.peg.1176"/>
<protein>
    <recommendedName>
        <fullName evidence="9">Cyclic nucleotide-binding domain-containing protein</fullName>
    </recommendedName>
</protein>
<dbReference type="InterPro" id="IPR018490">
    <property type="entry name" value="cNMP-bd_dom_sf"/>
</dbReference>
<dbReference type="KEGG" id="bex:A11Q_1162"/>
<evidence type="ECO:0000259" key="9">
    <source>
        <dbReference type="PROSITE" id="PS50042"/>
    </source>
</evidence>
<keyword evidence="4" id="KW-1133">Transmembrane helix</keyword>